<evidence type="ECO:0000313" key="2">
    <source>
        <dbReference type="Proteomes" id="UP000017081"/>
    </source>
</evidence>
<keyword evidence="2" id="KW-1185">Reference proteome</keyword>
<protein>
    <submittedName>
        <fullName evidence="1">Uncharacterized protein</fullName>
    </submittedName>
</protein>
<dbReference type="STRING" id="1319815.HMPREF0202_01922"/>
<evidence type="ECO:0000313" key="1">
    <source>
        <dbReference type="EMBL" id="ERT68212.1"/>
    </source>
</evidence>
<dbReference type="RefSeq" id="WP_023051456.1">
    <property type="nucleotide sequence ID" value="NZ_CP173063.2"/>
</dbReference>
<dbReference type="EMBL" id="AXZF01000075">
    <property type="protein sequence ID" value="ERT68212.1"/>
    <property type="molecule type" value="Genomic_DNA"/>
</dbReference>
<comment type="caution">
    <text evidence="1">The sequence shown here is derived from an EMBL/GenBank/DDBJ whole genome shotgun (WGS) entry which is preliminary data.</text>
</comment>
<accession>U7V951</accession>
<organism evidence="1 2">
    <name type="scientific">Cetobacterium somerae ATCC BAA-474</name>
    <dbReference type="NCBI Taxonomy" id="1319815"/>
    <lineage>
        <taxon>Bacteria</taxon>
        <taxon>Fusobacteriati</taxon>
        <taxon>Fusobacteriota</taxon>
        <taxon>Fusobacteriia</taxon>
        <taxon>Fusobacteriales</taxon>
        <taxon>Fusobacteriaceae</taxon>
        <taxon>Cetobacterium</taxon>
    </lineage>
</organism>
<gene>
    <name evidence="1" type="ORF">HMPREF0202_01922</name>
</gene>
<dbReference type="HOGENOM" id="CLU_3041695_0_0_0"/>
<name>U7V951_9FUSO</name>
<dbReference type="Proteomes" id="UP000017081">
    <property type="component" value="Unassembled WGS sequence"/>
</dbReference>
<dbReference type="AlphaFoldDB" id="U7V951"/>
<sequence>MNDLNKREYLSESELCEKITKELLPKLEALDFKLKSINFENSTDSLLKLKLTRV</sequence>
<reference evidence="1 2" key="1">
    <citation type="submission" date="2013-08" db="EMBL/GenBank/DDBJ databases">
        <authorList>
            <person name="Weinstock G."/>
            <person name="Sodergren E."/>
            <person name="Wylie T."/>
            <person name="Fulton L."/>
            <person name="Fulton R."/>
            <person name="Fronick C."/>
            <person name="O'Laughlin M."/>
            <person name="Godfrey J."/>
            <person name="Miner T."/>
            <person name="Herter B."/>
            <person name="Appelbaum E."/>
            <person name="Cordes M."/>
            <person name="Lek S."/>
            <person name="Wollam A."/>
            <person name="Pepin K.H."/>
            <person name="Palsikar V.B."/>
            <person name="Mitreva M."/>
            <person name="Wilson R.K."/>
        </authorList>
    </citation>
    <scope>NUCLEOTIDE SEQUENCE [LARGE SCALE GENOMIC DNA]</scope>
    <source>
        <strain evidence="1 2">ATCC BAA-474</strain>
    </source>
</reference>
<proteinExistence type="predicted"/>